<keyword evidence="1 4" id="KW-0479">Metal-binding</keyword>
<gene>
    <name evidence="7" type="ORF">HETIRDRAFT_420070</name>
</gene>
<evidence type="ECO:0000256" key="4">
    <source>
        <dbReference type="PROSITE-ProRule" id="PRU00723"/>
    </source>
</evidence>
<dbReference type="HOGENOM" id="CLU_056795_1_0_1"/>
<keyword evidence="3 4" id="KW-0862">Zinc</keyword>
<dbReference type="GO" id="GO:0008270">
    <property type="term" value="F:zinc ion binding"/>
    <property type="evidence" value="ECO:0007669"/>
    <property type="project" value="UniProtKB-KW"/>
</dbReference>
<feature type="compositionally biased region" description="Low complexity" evidence="5">
    <location>
        <begin position="27"/>
        <end position="36"/>
    </location>
</feature>
<evidence type="ECO:0000256" key="3">
    <source>
        <dbReference type="ARBA" id="ARBA00022833"/>
    </source>
</evidence>
<dbReference type="InterPro" id="IPR036855">
    <property type="entry name" value="Znf_CCCH_sf"/>
</dbReference>
<dbReference type="Proteomes" id="UP000030671">
    <property type="component" value="Unassembled WGS sequence"/>
</dbReference>
<dbReference type="InterPro" id="IPR000571">
    <property type="entry name" value="Znf_CCCH"/>
</dbReference>
<dbReference type="SMART" id="SM00356">
    <property type="entry name" value="ZnF_C3H1"/>
    <property type="match status" value="4"/>
</dbReference>
<evidence type="ECO:0000256" key="1">
    <source>
        <dbReference type="ARBA" id="ARBA00022723"/>
    </source>
</evidence>
<sequence length="404" mass="44380">MASTSEVALKLEIARLTGAINRHKSSEASSKPKSQSTAPIPRPWSNAYTRQSSNKYVRPGLVPSTSSVPSRVTPPVRPPSEPSQTRDVVIDGVAFETSGRSLVRKGLSKPAAPPPRPRHVPIKPPPSKEDYSRTKTGHFIKSTHVYKAKPPSRTRNRNMTLNNTRRPYQARRVSAKKFVDKPCARFTTTGSCNRGLTCPYQHDPSKIAICWPFLQGSCPHGADACALSHDPTPQRTPLCVHFANNGRCTRDSCPFPHVRVGLRQGVCRDFAVLGYCDKGLECDRQHIRECPDFAERGTCETKGCKLPHVIRANRNRQVGNGKKPATDSTAIPTLSESATPLVSSRSSASAEDAKIGDEYISLTFNESESDEESDEEDDEEEDDDGEEEEGEDPTEAGAENLIVY</sequence>
<evidence type="ECO:0000256" key="2">
    <source>
        <dbReference type="ARBA" id="ARBA00022771"/>
    </source>
</evidence>
<dbReference type="PANTHER" id="PTHR46156:SF1">
    <property type="entry name" value="ZINC FINGER CCCH DOMAIN-CONTAINING PROTEIN 3"/>
    <property type="match status" value="1"/>
</dbReference>
<dbReference type="Pfam" id="PF00642">
    <property type="entry name" value="zf-CCCH"/>
    <property type="match status" value="1"/>
</dbReference>
<feature type="zinc finger region" description="C3H1-type" evidence="4">
    <location>
        <begin position="204"/>
        <end position="232"/>
    </location>
</feature>
<feature type="region of interest" description="Disordered" evidence="5">
    <location>
        <begin position="102"/>
        <end position="133"/>
    </location>
</feature>
<protein>
    <recommendedName>
        <fullName evidence="6">C3H1-type domain-containing protein</fullName>
    </recommendedName>
</protein>
<reference evidence="7 8" key="1">
    <citation type="journal article" date="2012" name="New Phytol.">
        <title>Insight into trade-off between wood decay and parasitism from the genome of a fungal forest pathogen.</title>
        <authorList>
            <person name="Olson A."/>
            <person name="Aerts A."/>
            <person name="Asiegbu F."/>
            <person name="Belbahri L."/>
            <person name="Bouzid O."/>
            <person name="Broberg A."/>
            <person name="Canback B."/>
            <person name="Coutinho P.M."/>
            <person name="Cullen D."/>
            <person name="Dalman K."/>
            <person name="Deflorio G."/>
            <person name="van Diepen L.T."/>
            <person name="Dunand C."/>
            <person name="Duplessis S."/>
            <person name="Durling M."/>
            <person name="Gonthier P."/>
            <person name="Grimwood J."/>
            <person name="Fossdal C.G."/>
            <person name="Hansson D."/>
            <person name="Henrissat B."/>
            <person name="Hietala A."/>
            <person name="Himmelstrand K."/>
            <person name="Hoffmeister D."/>
            <person name="Hogberg N."/>
            <person name="James T.Y."/>
            <person name="Karlsson M."/>
            <person name="Kohler A."/>
            <person name="Kues U."/>
            <person name="Lee Y.H."/>
            <person name="Lin Y.C."/>
            <person name="Lind M."/>
            <person name="Lindquist E."/>
            <person name="Lombard V."/>
            <person name="Lucas S."/>
            <person name="Lunden K."/>
            <person name="Morin E."/>
            <person name="Murat C."/>
            <person name="Park J."/>
            <person name="Raffaello T."/>
            <person name="Rouze P."/>
            <person name="Salamov A."/>
            <person name="Schmutz J."/>
            <person name="Solheim H."/>
            <person name="Stahlberg J."/>
            <person name="Velez H."/>
            <person name="de Vries R.P."/>
            <person name="Wiebenga A."/>
            <person name="Woodward S."/>
            <person name="Yakovlev I."/>
            <person name="Garbelotto M."/>
            <person name="Martin F."/>
            <person name="Grigoriev I.V."/>
            <person name="Stenlid J."/>
        </authorList>
    </citation>
    <scope>NUCLEOTIDE SEQUENCE [LARGE SCALE GENOMIC DNA]</scope>
    <source>
        <strain evidence="7 8">TC 32-1</strain>
    </source>
</reference>
<evidence type="ECO:0000313" key="7">
    <source>
        <dbReference type="EMBL" id="ETW78844.1"/>
    </source>
</evidence>
<feature type="zinc finger region" description="C3H1-type" evidence="4">
    <location>
        <begin position="177"/>
        <end position="203"/>
    </location>
</feature>
<keyword evidence="2 4" id="KW-0863">Zinc-finger</keyword>
<feature type="compositionally biased region" description="Low complexity" evidence="5">
    <location>
        <begin position="62"/>
        <end position="74"/>
    </location>
</feature>
<evidence type="ECO:0000256" key="5">
    <source>
        <dbReference type="SAM" id="MobiDB-lite"/>
    </source>
</evidence>
<dbReference type="AlphaFoldDB" id="W4JZG1"/>
<keyword evidence="8" id="KW-1185">Reference proteome</keyword>
<dbReference type="PANTHER" id="PTHR46156">
    <property type="entry name" value="CCCH ZINGC FINGER"/>
    <property type="match status" value="1"/>
</dbReference>
<dbReference type="RefSeq" id="XP_009549143.1">
    <property type="nucleotide sequence ID" value="XM_009550848.1"/>
</dbReference>
<feature type="domain" description="C3H1-type" evidence="6">
    <location>
        <begin position="177"/>
        <end position="203"/>
    </location>
</feature>
<feature type="domain" description="C3H1-type" evidence="6">
    <location>
        <begin position="204"/>
        <end position="232"/>
    </location>
</feature>
<dbReference type="Gene3D" id="4.10.1000.10">
    <property type="entry name" value="Zinc finger, CCCH-type"/>
    <property type="match status" value="2"/>
</dbReference>
<feature type="domain" description="C3H1-type" evidence="6">
    <location>
        <begin position="233"/>
        <end position="260"/>
    </location>
</feature>
<feature type="region of interest" description="Disordered" evidence="5">
    <location>
        <begin position="20"/>
        <end position="89"/>
    </location>
</feature>
<proteinExistence type="predicted"/>
<dbReference type="SUPFAM" id="SSF90229">
    <property type="entry name" value="CCCH zinc finger"/>
    <property type="match status" value="1"/>
</dbReference>
<dbReference type="GO" id="GO:0005634">
    <property type="term" value="C:nucleus"/>
    <property type="evidence" value="ECO:0007669"/>
    <property type="project" value="TreeGrafter"/>
</dbReference>
<feature type="region of interest" description="Disordered" evidence="5">
    <location>
        <begin position="315"/>
        <end position="404"/>
    </location>
</feature>
<dbReference type="PROSITE" id="PS50103">
    <property type="entry name" value="ZF_C3H1"/>
    <property type="match status" value="4"/>
</dbReference>
<dbReference type="EMBL" id="KI925461">
    <property type="protein sequence ID" value="ETW78844.1"/>
    <property type="molecule type" value="Genomic_DNA"/>
</dbReference>
<evidence type="ECO:0000259" key="6">
    <source>
        <dbReference type="PROSITE" id="PS50103"/>
    </source>
</evidence>
<accession>W4JZG1</accession>
<feature type="compositionally biased region" description="Polar residues" evidence="5">
    <location>
        <begin position="326"/>
        <end position="349"/>
    </location>
</feature>
<feature type="compositionally biased region" description="Polar residues" evidence="5">
    <location>
        <begin position="46"/>
        <end position="55"/>
    </location>
</feature>
<feature type="zinc finger region" description="C3H1-type" evidence="4">
    <location>
        <begin position="261"/>
        <end position="289"/>
    </location>
</feature>
<dbReference type="eggNOG" id="KOG1492">
    <property type="taxonomic scope" value="Eukaryota"/>
</dbReference>
<dbReference type="GeneID" id="20673621"/>
<dbReference type="KEGG" id="hir:HETIRDRAFT_420070"/>
<dbReference type="InParanoid" id="W4JZG1"/>
<feature type="zinc finger region" description="C3H1-type" evidence="4">
    <location>
        <begin position="233"/>
        <end position="260"/>
    </location>
</feature>
<dbReference type="OrthoDB" id="410307at2759"/>
<dbReference type="STRING" id="747525.W4JZG1"/>
<feature type="domain" description="C3H1-type" evidence="6">
    <location>
        <begin position="261"/>
        <end position="289"/>
    </location>
</feature>
<dbReference type="Gene3D" id="6.10.250.3220">
    <property type="match status" value="1"/>
</dbReference>
<evidence type="ECO:0000313" key="8">
    <source>
        <dbReference type="Proteomes" id="UP000030671"/>
    </source>
</evidence>
<feature type="compositionally biased region" description="Acidic residues" evidence="5">
    <location>
        <begin position="367"/>
        <end position="394"/>
    </location>
</feature>
<name>W4JZG1_HETIT</name>
<organism evidence="7 8">
    <name type="scientific">Heterobasidion irregulare (strain TC 32-1)</name>
    <dbReference type="NCBI Taxonomy" id="747525"/>
    <lineage>
        <taxon>Eukaryota</taxon>
        <taxon>Fungi</taxon>
        <taxon>Dikarya</taxon>
        <taxon>Basidiomycota</taxon>
        <taxon>Agaricomycotina</taxon>
        <taxon>Agaricomycetes</taxon>
        <taxon>Russulales</taxon>
        <taxon>Bondarzewiaceae</taxon>
        <taxon>Heterobasidion</taxon>
        <taxon>Heterobasidion annosum species complex</taxon>
    </lineage>
</organism>